<proteinExistence type="predicted"/>
<reference evidence="1" key="1">
    <citation type="submission" date="2022-04" db="EMBL/GenBank/DDBJ databases">
        <title>A functionally conserved STORR gene fusion in Papaver species that diverged 16.8 million years ago.</title>
        <authorList>
            <person name="Catania T."/>
        </authorList>
    </citation>
    <scope>NUCLEOTIDE SEQUENCE</scope>
    <source>
        <strain evidence="1">S-188037</strain>
    </source>
</reference>
<protein>
    <submittedName>
        <fullName evidence="1">Uncharacterized protein</fullName>
    </submittedName>
</protein>
<organism evidence="1 2">
    <name type="scientific">Papaver atlanticum</name>
    <dbReference type="NCBI Taxonomy" id="357466"/>
    <lineage>
        <taxon>Eukaryota</taxon>
        <taxon>Viridiplantae</taxon>
        <taxon>Streptophyta</taxon>
        <taxon>Embryophyta</taxon>
        <taxon>Tracheophyta</taxon>
        <taxon>Spermatophyta</taxon>
        <taxon>Magnoliopsida</taxon>
        <taxon>Ranunculales</taxon>
        <taxon>Papaveraceae</taxon>
        <taxon>Papaveroideae</taxon>
        <taxon>Papaver</taxon>
    </lineage>
</organism>
<evidence type="ECO:0000313" key="1">
    <source>
        <dbReference type="EMBL" id="KAI3848342.1"/>
    </source>
</evidence>
<feature type="non-terminal residue" evidence="1">
    <location>
        <position position="1"/>
    </location>
</feature>
<dbReference type="AlphaFoldDB" id="A0AAD4S0S9"/>
<keyword evidence="2" id="KW-1185">Reference proteome</keyword>
<dbReference type="EMBL" id="JAJJMB010016246">
    <property type="protein sequence ID" value="KAI3848342.1"/>
    <property type="molecule type" value="Genomic_DNA"/>
</dbReference>
<comment type="caution">
    <text evidence="1">The sequence shown here is derived from an EMBL/GenBank/DDBJ whole genome shotgun (WGS) entry which is preliminary data.</text>
</comment>
<dbReference type="Proteomes" id="UP001202328">
    <property type="component" value="Unassembled WGS sequence"/>
</dbReference>
<name>A0AAD4S0S9_9MAGN</name>
<sequence length="70" mass="7761">APHPIDPRIRGTEFSECKGSYGAENSLLKAALNRLPRLRWEKAWESAETPWHTGCRNIKSDGDGCFDGGC</sequence>
<gene>
    <name evidence="1" type="ORF">MKW98_005722</name>
</gene>
<evidence type="ECO:0000313" key="2">
    <source>
        <dbReference type="Proteomes" id="UP001202328"/>
    </source>
</evidence>
<accession>A0AAD4S0S9</accession>